<reference evidence="2 3" key="1">
    <citation type="submission" date="2020-12" db="EMBL/GenBank/DDBJ databases">
        <authorList>
            <person name="Awala S.I."/>
            <person name="Gwak J.-H."/>
            <person name="Kim S.-J."/>
            <person name="Rhee S.-K."/>
        </authorList>
    </citation>
    <scope>NUCLEOTIDE SEQUENCE [LARGE SCALE GENOMIC DNA]</scope>
    <source>
        <strain evidence="2 3">IT5</strain>
    </source>
</reference>
<feature type="region of interest" description="Disordered" evidence="1">
    <location>
        <begin position="18"/>
        <end position="54"/>
    </location>
</feature>
<evidence type="ECO:0000313" key="3">
    <source>
        <dbReference type="Proteomes" id="UP000663088"/>
    </source>
</evidence>
<name>A0ABX7PUH6_9BACT</name>
<proteinExistence type="predicted"/>
<dbReference type="RefSeq" id="WP_206845963.1">
    <property type="nucleotide sequence ID" value="NZ_CP065956.1"/>
</dbReference>
<dbReference type="EMBL" id="CP065956">
    <property type="protein sequence ID" value="QSR86470.1"/>
    <property type="molecule type" value="Genomic_DNA"/>
</dbReference>
<evidence type="ECO:0000313" key="2">
    <source>
        <dbReference type="EMBL" id="QSR86470.1"/>
    </source>
</evidence>
<keyword evidence="3" id="KW-1185">Reference proteome</keyword>
<gene>
    <name evidence="2" type="ORF">EM20IM_08220</name>
</gene>
<dbReference type="Proteomes" id="UP000663088">
    <property type="component" value="Chromosome"/>
</dbReference>
<accession>A0ABX7PUH6</accession>
<evidence type="ECO:0000256" key="1">
    <source>
        <dbReference type="SAM" id="MobiDB-lite"/>
    </source>
</evidence>
<sequence length="54" mass="5552">MRSFLRGFPAAGAASRPIGIGMVMGDGRRRRESCSGRGGSRQGSSSAALPKSRG</sequence>
<organism evidence="2 3">
    <name type="scientific">Candidatus Methylacidiphilum infernorum</name>
    <dbReference type="NCBI Taxonomy" id="511746"/>
    <lineage>
        <taxon>Bacteria</taxon>
        <taxon>Pseudomonadati</taxon>
        <taxon>Verrucomicrobiota</taxon>
        <taxon>Methylacidiphilae</taxon>
        <taxon>Methylacidiphilales</taxon>
        <taxon>Methylacidiphilaceae</taxon>
        <taxon>Methylacidiphilum (ex Ratnadevi et al. 2023)</taxon>
    </lineage>
</organism>
<protein>
    <submittedName>
        <fullName evidence="2">Uncharacterized protein</fullName>
    </submittedName>
</protein>